<reference evidence="5 6" key="1">
    <citation type="journal article" date="2013" name="Genome Announc.">
        <title>Genome Sequences of 28 Bordetella pertussis U.S. Outbreak Strains Dating from 2010 to 2012.</title>
        <authorList>
            <person name="Harvill E.T."/>
            <person name="Goodfield L.L."/>
            <person name="Ivanov Y."/>
            <person name="Meyer J.A."/>
            <person name="Newth C."/>
            <person name="Cassiday P."/>
            <person name="Tondella M.L."/>
            <person name="Liao P."/>
            <person name="Zimmerman J."/>
            <person name="Meert K."/>
            <person name="Wessel D."/>
            <person name="Berger J."/>
            <person name="Dean J.M."/>
            <person name="Holubkov R."/>
            <person name="Burr J."/>
            <person name="Liu T."/>
            <person name="Brinkac L."/>
            <person name="Kim M."/>
            <person name="Losada L."/>
        </authorList>
    </citation>
    <scope>NUCLEOTIDE SEQUENCE [LARGE SCALE GENOMIC DNA]</scope>
    <source>
        <strain evidence="5 6">CHLA-26</strain>
    </source>
</reference>
<dbReference type="Gene3D" id="3.40.1410.10">
    <property type="entry name" value="Chorismate lyase-like"/>
    <property type="match status" value="1"/>
</dbReference>
<dbReference type="Pfam" id="PF00392">
    <property type="entry name" value="GntR"/>
    <property type="match status" value="1"/>
</dbReference>
<keyword evidence="2" id="KW-0238">DNA-binding</keyword>
<dbReference type="EMBL" id="AXSB02000024">
    <property type="protein sequence ID" value="ETH31119.1"/>
    <property type="molecule type" value="Genomic_DNA"/>
</dbReference>
<accession>A0AAI9J239</accession>
<dbReference type="InterPro" id="IPR036388">
    <property type="entry name" value="WH-like_DNA-bd_sf"/>
</dbReference>
<dbReference type="PRINTS" id="PR00035">
    <property type="entry name" value="HTHGNTR"/>
</dbReference>
<feature type="domain" description="HTH gntR-type" evidence="4">
    <location>
        <begin position="15"/>
        <end position="83"/>
    </location>
</feature>
<dbReference type="InterPro" id="IPR028978">
    <property type="entry name" value="Chorismate_lyase_/UTRA_dom_sf"/>
</dbReference>
<name>A0AAI9J239_BORPT</name>
<dbReference type="SUPFAM" id="SSF46785">
    <property type="entry name" value="Winged helix' DNA-binding domain"/>
    <property type="match status" value="1"/>
</dbReference>
<dbReference type="SMART" id="SM00866">
    <property type="entry name" value="UTRA"/>
    <property type="match status" value="1"/>
</dbReference>
<evidence type="ECO:0000313" key="5">
    <source>
        <dbReference type="EMBL" id="ETH31119.1"/>
    </source>
</evidence>
<evidence type="ECO:0000256" key="2">
    <source>
        <dbReference type="ARBA" id="ARBA00023125"/>
    </source>
</evidence>
<evidence type="ECO:0000259" key="4">
    <source>
        <dbReference type="PROSITE" id="PS50949"/>
    </source>
</evidence>
<keyword evidence="1" id="KW-0805">Transcription regulation</keyword>
<dbReference type="PROSITE" id="PS50949">
    <property type="entry name" value="HTH_GNTR"/>
    <property type="match status" value="1"/>
</dbReference>
<gene>
    <name evidence="5" type="ORF">L566_0778</name>
</gene>
<dbReference type="AlphaFoldDB" id="A0AAI9J239"/>
<proteinExistence type="predicted"/>
<dbReference type="SMART" id="SM00345">
    <property type="entry name" value="HTH_GNTR"/>
    <property type="match status" value="1"/>
</dbReference>
<evidence type="ECO:0000256" key="1">
    <source>
        <dbReference type="ARBA" id="ARBA00023015"/>
    </source>
</evidence>
<dbReference type="InterPro" id="IPR011663">
    <property type="entry name" value="UTRA"/>
</dbReference>
<dbReference type="Pfam" id="PF07702">
    <property type="entry name" value="UTRA"/>
    <property type="match status" value="1"/>
</dbReference>
<dbReference type="Proteomes" id="UP000018679">
    <property type="component" value="Unassembled WGS sequence"/>
</dbReference>
<dbReference type="InterPro" id="IPR050679">
    <property type="entry name" value="Bact_HTH_transcr_reg"/>
</dbReference>
<dbReference type="InterPro" id="IPR036390">
    <property type="entry name" value="WH_DNA-bd_sf"/>
</dbReference>
<dbReference type="GO" id="GO:0003677">
    <property type="term" value="F:DNA binding"/>
    <property type="evidence" value="ECO:0007669"/>
    <property type="project" value="UniProtKB-KW"/>
</dbReference>
<dbReference type="SUPFAM" id="SSF64288">
    <property type="entry name" value="Chorismate lyase-like"/>
    <property type="match status" value="1"/>
</dbReference>
<keyword evidence="3" id="KW-0804">Transcription</keyword>
<dbReference type="Gene3D" id="1.10.10.10">
    <property type="entry name" value="Winged helix-like DNA-binding domain superfamily/Winged helix DNA-binding domain"/>
    <property type="match status" value="1"/>
</dbReference>
<organism evidence="5 6">
    <name type="scientific">Bordetella pertussis CHLA-26</name>
    <dbReference type="NCBI Taxonomy" id="1331284"/>
    <lineage>
        <taxon>Bacteria</taxon>
        <taxon>Pseudomonadati</taxon>
        <taxon>Pseudomonadota</taxon>
        <taxon>Betaproteobacteria</taxon>
        <taxon>Burkholderiales</taxon>
        <taxon>Alcaligenaceae</taxon>
        <taxon>Bordetella</taxon>
    </lineage>
</organism>
<dbReference type="GO" id="GO:0003700">
    <property type="term" value="F:DNA-binding transcription factor activity"/>
    <property type="evidence" value="ECO:0007669"/>
    <property type="project" value="InterPro"/>
</dbReference>
<dbReference type="GO" id="GO:0045892">
    <property type="term" value="P:negative regulation of DNA-templated transcription"/>
    <property type="evidence" value="ECO:0007669"/>
    <property type="project" value="TreeGrafter"/>
</dbReference>
<dbReference type="PANTHER" id="PTHR44846">
    <property type="entry name" value="MANNOSYL-D-GLYCERATE TRANSPORT/METABOLISM SYSTEM REPRESSOR MNGR-RELATED"/>
    <property type="match status" value="1"/>
</dbReference>
<evidence type="ECO:0000256" key="3">
    <source>
        <dbReference type="ARBA" id="ARBA00023163"/>
    </source>
</evidence>
<comment type="caution">
    <text evidence="5">The sequence shown here is derived from an EMBL/GenBank/DDBJ whole genome shotgun (WGS) entry which is preliminary data.</text>
</comment>
<dbReference type="PANTHER" id="PTHR44846:SF1">
    <property type="entry name" value="MANNOSYL-D-GLYCERATE TRANSPORT_METABOLISM SYSTEM REPRESSOR MNGR-RELATED"/>
    <property type="match status" value="1"/>
</dbReference>
<protein>
    <submittedName>
        <fullName evidence="5">UbiC transcription regulator-associated domain protein</fullName>
    </submittedName>
</protein>
<evidence type="ECO:0000313" key="6">
    <source>
        <dbReference type="Proteomes" id="UP000018679"/>
    </source>
</evidence>
<dbReference type="InterPro" id="IPR000524">
    <property type="entry name" value="Tscrpt_reg_HTH_GntR"/>
</dbReference>
<sequence length="266" mass="29509">MTMQHASSAGRRPAVPVYLKIRNAIRDAISNAAYAPGDLLPSETELAKRYATTRATVVHAIQQLVFEGLVERKRGVGSFVAQPKLSSTVDTHRVAYFEQDAFARDLTYEVIGYGKAVVEDHVRDTLRLGRGEPVYRLQRLCLLSGKPIAFELRYLPALVGARLTAEMLARRSVQSLLDEEVGMPITRFLNAVRVALVPAAVARHLQLEKGRPVMVRTHTFLDAADTPLLWGETLYREEYQINYVLTAMQAPDEAVGGRPRKGAGRA</sequence>
<dbReference type="CDD" id="cd07377">
    <property type="entry name" value="WHTH_GntR"/>
    <property type="match status" value="1"/>
</dbReference>